<accession>A0ABW1INC6</accession>
<organism evidence="4 5">
    <name type="scientific">Marinicrinis lubricantis</name>
    <dbReference type="NCBI Taxonomy" id="2086470"/>
    <lineage>
        <taxon>Bacteria</taxon>
        <taxon>Bacillati</taxon>
        <taxon>Bacillota</taxon>
        <taxon>Bacilli</taxon>
        <taxon>Bacillales</taxon>
        <taxon>Paenibacillaceae</taxon>
    </lineage>
</organism>
<evidence type="ECO:0000313" key="4">
    <source>
        <dbReference type="EMBL" id="MFC5986587.1"/>
    </source>
</evidence>
<evidence type="ECO:0000259" key="3">
    <source>
        <dbReference type="PROSITE" id="PS51900"/>
    </source>
</evidence>
<dbReference type="InterPro" id="IPR004107">
    <property type="entry name" value="Integrase_SAM-like_N"/>
</dbReference>
<dbReference type="Proteomes" id="UP001596250">
    <property type="component" value="Unassembled WGS sequence"/>
</dbReference>
<name>A0ABW1INC6_9BACL</name>
<dbReference type="RefSeq" id="WP_379893916.1">
    <property type="nucleotide sequence ID" value="NZ_CBCSCT010000089.1"/>
</dbReference>
<keyword evidence="1 2" id="KW-0238">DNA-binding</keyword>
<dbReference type="InterPro" id="IPR010998">
    <property type="entry name" value="Integrase_recombinase_N"/>
</dbReference>
<dbReference type="EMBL" id="JBHSQV010000120">
    <property type="protein sequence ID" value="MFC5986587.1"/>
    <property type="molecule type" value="Genomic_DNA"/>
</dbReference>
<keyword evidence="5" id="KW-1185">Reference proteome</keyword>
<reference evidence="5" key="1">
    <citation type="journal article" date="2019" name="Int. J. Syst. Evol. Microbiol.">
        <title>The Global Catalogue of Microorganisms (GCM) 10K type strain sequencing project: providing services to taxonomists for standard genome sequencing and annotation.</title>
        <authorList>
            <consortium name="The Broad Institute Genomics Platform"/>
            <consortium name="The Broad Institute Genome Sequencing Center for Infectious Disease"/>
            <person name="Wu L."/>
            <person name="Ma J."/>
        </authorList>
    </citation>
    <scope>NUCLEOTIDE SEQUENCE [LARGE SCALE GENOMIC DNA]</scope>
    <source>
        <strain evidence="5">CCM 8749</strain>
    </source>
</reference>
<protein>
    <submittedName>
        <fullName evidence="4">Site-specific integrase</fullName>
    </submittedName>
</protein>
<comment type="caution">
    <text evidence="4">The sequence shown here is derived from an EMBL/GenBank/DDBJ whole genome shotgun (WGS) entry which is preliminary data.</text>
</comment>
<feature type="domain" description="Core-binding (CB)" evidence="3">
    <location>
        <begin position="4"/>
        <end position="87"/>
    </location>
</feature>
<sequence length="97" mass="11330">MAKCCIDDLIDSFTVYLEINRNYSKGTVENYNRTIVRLASWLKETRNITCIEDITANDLQLFLGTLNIPNTQRKRIKSILNRAPFLQPRREHASFPQ</sequence>
<dbReference type="Pfam" id="PF02899">
    <property type="entry name" value="Phage_int_SAM_1"/>
    <property type="match status" value="1"/>
</dbReference>
<dbReference type="Gene3D" id="1.10.150.130">
    <property type="match status" value="1"/>
</dbReference>
<evidence type="ECO:0000313" key="5">
    <source>
        <dbReference type="Proteomes" id="UP001596250"/>
    </source>
</evidence>
<evidence type="ECO:0000256" key="1">
    <source>
        <dbReference type="ARBA" id="ARBA00023125"/>
    </source>
</evidence>
<dbReference type="PROSITE" id="PS51900">
    <property type="entry name" value="CB"/>
    <property type="match status" value="1"/>
</dbReference>
<gene>
    <name evidence="4" type="ORF">ACFPXP_09170</name>
</gene>
<proteinExistence type="predicted"/>
<evidence type="ECO:0000256" key="2">
    <source>
        <dbReference type="PROSITE-ProRule" id="PRU01248"/>
    </source>
</evidence>
<dbReference type="InterPro" id="IPR044068">
    <property type="entry name" value="CB"/>
</dbReference>